<dbReference type="Proteomes" id="UP000530234">
    <property type="component" value="Unassembled WGS sequence"/>
</dbReference>
<organism evidence="2 3">
    <name type="scientific">Streptomyces calidiresistens</name>
    <dbReference type="NCBI Taxonomy" id="1485586"/>
    <lineage>
        <taxon>Bacteria</taxon>
        <taxon>Bacillati</taxon>
        <taxon>Actinomycetota</taxon>
        <taxon>Actinomycetes</taxon>
        <taxon>Kitasatosporales</taxon>
        <taxon>Streptomycetaceae</taxon>
        <taxon>Streptomyces</taxon>
    </lineage>
</organism>
<accession>A0A7W3T5J8</accession>
<dbReference type="EMBL" id="VKHS01000494">
    <property type="protein sequence ID" value="MBB0231363.1"/>
    <property type="molecule type" value="Genomic_DNA"/>
</dbReference>
<evidence type="ECO:0000256" key="1">
    <source>
        <dbReference type="SAM" id="MobiDB-lite"/>
    </source>
</evidence>
<feature type="region of interest" description="Disordered" evidence="1">
    <location>
        <begin position="1"/>
        <end position="49"/>
    </location>
</feature>
<dbReference type="RefSeq" id="WP_182665657.1">
    <property type="nucleotide sequence ID" value="NZ_VKHS01000494.1"/>
</dbReference>
<reference evidence="3" key="1">
    <citation type="submission" date="2019-10" db="EMBL/GenBank/DDBJ databases">
        <title>Streptomyces sp. nov., a novel actinobacterium isolated from alkaline environment.</title>
        <authorList>
            <person name="Golinska P."/>
        </authorList>
    </citation>
    <scope>NUCLEOTIDE SEQUENCE [LARGE SCALE GENOMIC DNA]</scope>
    <source>
        <strain evidence="3">DSM 42108</strain>
    </source>
</reference>
<dbReference type="AlphaFoldDB" id="A0A7W3T5J8"/>
<sequence>MDHCSPAAPAQPADDIGLNPTGRPRRSSAGTRRRKAKRNTTRRAGSESA</sequence>
<name>A0A7W3T5J8_9ACTN</name>
<feature type="compositionally biased region" description="Basic residues" evidence="1">
    <location>
        <begin position="23"/>
        <end position="41"/>
    </location>
</feature>
<gene>
    <name evidence="2" type="ORF">FOE67_18080</name>
</gene>
<keyword evidence="3" id="KW-1185">Reference proteome</keyword>
<protein>
    <submittedName>
        <fullName evidence="2">Uncharacterized protein</fullName>
    </submittedName>
</protein>
<evidence type="ECO:0000313" key="3">
    <source>
        <dbReference type="Proteomes" id="UP000530234"/>
    </source>
</evidence>
<evidence type="ECO:0000313" key="2">
    <source>
        <dbReference type="EMBL" id="MBB0231363.1"/>
    </source>
</evidence>
<comment type="caution">
    <text evidence="2">The sequence shown here is derived from an EMBL/GenBank/DDBJ whole genome shotgun (WGS) entry which is preliminary data.</text>
</comment>
<proteinExistence type="predicted"/>